<keyword evidence="7" id="KW-0449">Lipoprotein</keyword>
<evidence type="ECO:0000256" key="5">
    <source>
        <dbReference type="ARBA" id="ARBA00023136"/>
    </source>
</evidence>
<dbReference type="GO" id="GO:0005886">
    <property type="term" value="C:plasma membrane"/>
    <property type="evidence" value="ECO:0007669"/>
    <property type="project" value="UniProtKB-SubCell"/>
</dbReference>
<evidence type="ECO:0000256" key="1">
    <source>
        <dbReference type="ARBA" id="ARBA00004609"/>
    </source>
</evidence>
<reference evidence="12" key="2">
    <citation type="submission" date="2015-01" db="EMBL/GenBank/DDBJ databases">
        <title>Evolutionary Origins and Diversification of the Mycorrhizal Mutualists.</title>
        <authorList>
            <consortium name="DOE Joint Genome Institute"/>
            <consortium name="Mycorrhizal Genomics Consortium"/>
            <person name="Kohler A."/>
            <person name="Kuo A."/>
            <person name="Nagy L.G."/>
            <person name="Floudas D."/>
            <person name="Copeland A."/>
            <person name="Barry K.W."/>
            <person name="Cichocki N."/>
            <person name="Veneault-Fourrey C."/>
            <person name="LaButti K."/>
            <person name="Lindquist E.A."/>
            <person name="Lipzen A."/>
            <person name="Lundell T."/>
            <person name="Morin E."/>
            <person name="Murat C."/>
            <person name="Riley R."/>
            <person name="Ohm R."/>
            <person name="Sun H."/>
            <person name="Tunlid A."/>
            <person name="Henrissat B."/>
            <person name="Grigoriev I.V."/>
            <person name="Hibbett D.S."/>
            <person name="Martin F."/>
        </authorList>
    </citation>
    <scope>NUCLEOTIDE SEQUENCE [LARGE SCALE GENOMIC DNA]</scope>
    <source>
        <strain evidence="12">Zn</strain>
    </source>
</reference>
<accession>A0A0C3H4Y0</accession>
<evidence type="ECO:0000256" key="2">
    <source>
        <dbReference type="ARBA" id="ARBA00022475"/>
    </source>
</evidence>
<evidence type="ECO:0000313" key="12">
    <source>
        <dbReference type="Proteomes" id="UP000054321"/>
    </source>
</evidence>
<dbReference type="HOGENOM" id="CLU_070647_0_1_1"/>
<evidence type="ECO:0000256" key="7">
    <source>
        <dbReference type="ARBA" id="ARBA00023288"/>
    </source>
</evidence>
<protein>
    <recommendedName>
        <fullName evidence="10">Copper acquisition factor BIM1-like domain-containing protein</fullName>
    </recommendedName>
</protein>
<evidence type="ECO:0000256" key="3">
    <source>
        <dbReference type="ARBA" id="ARBA00022622"/>
    </source>
</evidence>
<evidence type="ECO:0000256" key="6">
    <source>
        <dbReference type="ARBA" id="ARBA00023180"/>
    </source>
</evidence>
<evidence type="ECO:0000259" key="10">
    <source>
        <dbReference type="Pfam" id="PF20238"/>
    </source>
</evidence>
<evidence type="ECO:0000313" key="11">
    <source>
        <dbReference type="EMBL" id="KIM98424.1"/>
    </source>
</evidence>
<reference evidence="11 12" key="1">
    <citation type="submission" date="2014-04" db="EMBL/GenBank/DDBJ databases">
        <authorList>
            <consortium name="DOE Joint Genome Institute"/>
            <person name="Kuo A."/>
            <person name="Martino E."/>
            <person name="Perotto S."/>
            <person name="Kohler A."/>
            <person name="Nagy L.G."/>
            <person name="Floudas D."/>
            <person name="Copeland A."/>
            <person name="Barry K.W."/>
            <person name="Cichocki N."/>
            <person name="Veneault-Fourrey C."/>
            <person name="LaButti K."/>
            <person name="Lindquist E.A."/>
            <person name="Lipzen A."/>
            <person name="Lundell T."/>
            <person name="Morin E."/>
            <person name="Murat C."/>
            <person name="Sun H."/>
            <person name="Tunlid A."/>
            <person name="Henrissat B."/>
            <person name="Grigoriev I.V."/>
            <person name="Hibbett D.S."/>
            <person name="Martin F."/>
            <person name="Nordberg H.P."/>
            <person name="Cantor M.N."/>
            <person name="Hua S.X."/>
        </authorList>
    </citation>
    <scope>NUCLEOTIDE SEQUENCE [LARGE SCALE GENOMIC DNA]</scope>
    <source>
        <strain evidence="11 12">Zn</strain>
    </source>
</reference>
<dbReference type="GO" id="GO:0098552">
    <property type="term" value="C:side of membrane"/>
    <property type="evidence" value="ECO:0007669"/>
    <property type="project" value="UniProtKB-KW"/>
</dbReference>
<keyword evidence="4 9" id="KW-0732">Signal</keyword>
<keyword evidence="6" id="KW-0325">Glycoprotein</keyword>
<proteinExistence type="predicted"/>
<feature type="signal peptide" evidence="9">
    <location>
        <begin position="1"/>
        <end position="21"/>
    </location>
</feature>
<dbReference type="OrthoDB" id="2146436at2759"/>
<name>A0A0C3H4Y0_OIDMZ</name>
<evidence type="ECO:0000256" key="9">
    <source>
        <dbReference type="SAM" id="SignalP"/>
    </source>
</evidence>
<keyword evidence="3" id="KW-0336">GPI-anchor</keyword>
<comment type="subcellular location">
    <subcellularLocation>
        <location evidence="1">Cell membrane</location>
        <topology evidence="1">Lipid-anchor</topology>
        <topology evidence="1">GPI-anchor</topology>
    </subcellularLocation>
</comment>
<dbReference type="CDD" id="cd21176">
    <property type="entry name" value="LPMO_auxiliary-like"/>
    <property type="match status" value="1"/>
</dbReference>
<dbReference type="EMBL" id="KN832880">
    <property type="protein sequence ID" value="KIM98424.1"/>
    <property type="molecule type" value="Genomic_DNA"/>
</dbReference>
<dbReference type="InterPro" id="IPR046936">
    <property type="entry name" value="BIM1-like"/>
</dbReference>
<dbReference type="Proteomes" id="UP000054321">
    <property type="component" value="Unassembled WGS sequence"/>
</dbReference>
<dbReference type="Pfam" id="PF20238">
    <property type="entry name" value="BIM1-like_dom"/>
    <property type="match status" value="1"/>
</dbReference>
<evidence type="ECO:0000256" key="4">
    <source>
        <dbReference type="ARBA" id="ARBA00022729"/>
    </source>
</evidence>
<dbReference type="AlphaFoldDB" id="A0A0C3H4Y0"/>
<gene>
    <name evidence="11" type="ORF">OIDMADRAFT_56788</name>
</gene>
<keyword evidence="12" id="KW-1185">Reference proteome</keyword>
<keyword evidence="5" id="KW-0472">Membrane</keyword>
<feature type="chain" id="PRO_5002164877" description="Copper acquisition factor BIM1-like domain-containing protein" evidence="9">
    <location>
        <begin position="22"/>
        <end position="247"/>
    </location>
</feature>
<dbReference type="InterPro" id="IPR046530">
    <property type="entry name" value="BIM1-like_dom"/>
</dbReference>
<feature type="domain" description="Copper acquisition factor BIM1-like" evidence="10">
    <location>
        <begin position="20"/>
        <end position="159"/>
    </location>
</feature>
<feature type="region of interest" description="Disordered" evidence="8">
    <location>
        <begin position="180"/>
        <end position="215"/>
    </location>
</feature>
<dbReference type="PANTHER" id="PTHR34992:SF1">
    <property type="entry name" value="COPPER ACQUISITION FACTOR BIM1-LIKE DOMAIN-CONTAINING PROTEIN"/>
    <property type="match status" value="1"/>
</dbReference>
<dbReference type="PANTHER" id="PTHR34992">
    <property type="entry name" value="HYPHAL ANASTAMOSIS-7 PROTEIN"/>
    <property type="match status" value="1"/>
</dbReference>
<organism evidence="11 12">
    <name type="scientific">Oidiodendron maius (strain Zn)</name>
    <dbReference type="NCBI Taxonomy" id="913774"/>
    <lineage>
        <taxon>Eukaryota</taxon>
        <taxon>Fungi</taxon>
        <taxon>Dikarya</taxon>
        <taxon>Ascomycota</taxon>
        <taxon>Pezizomycotina</taxon>
        <taxon>Leotiomycetes</taxon>
        <taxon>Leotiomycetes incertae sedis</taxon>
        <taxon>Myxotrichaceae</taxon>
        <taxon>Oidiodendron</taxon>
    </lineage>
</organism>
<keyword evidence="2" id="KW-1003">Cell membrane</keyword>
<sequence>MERFLNIVFCLFVLYATQGSAHFLLNYPPTIGFDDNLEATAPCGSFTVDFSTDNVTDFHVGGDSLAMTSIHPQATWLFRATLDITAAGGWESLLPAVEQTGLGDFCEKTVVIDASWAGSKGVIGVVQDAPDGILYQCAAVNFVSGAATSIPSICTNVTGLTAQFVSDPLLSSLQVSATGSATSSSATSTGTAATTTGTTTSSSTSSPSSSATSKSSGAATVTLSYGVLGQFIWVAAIGSATFLACLL</sequence>
<evidence type="ECO:0000256" key="8">
    <source>
        <dbReference type="SAM" id="MobiDB-lite"/>
    </source>
</evidence>
<dbReference type="InParanoid" id="A0A0C3H4Y0"/>